<feature type="transmembrane region" description="Helical" evidence="1">
    <location>
        <begin position="56"/>
        <end position="82"/>
    </location>
</feature>
<dbReference type="AlphaFoldDB" id="A0A1B7LH94"/>
<dbReference type="Proteomes" id="UP000078532">
    <property type="component" value="Unassembled WGS sequence"/>
</dbReference>
<evidence type="ECO:0000256" key="1">
    <source>
        <dbReference type="SAM" id="Phobius"/>
    </source>
</evidence>
<proteinExistence type="predicted"/>
<dbReference type="EMBL" id="LYVF01000054">
    <property type="protein sequence ID" value="OAT85562.1"/>
    <property type="molecule type" value="Genomic_DNA"/>
</dbReference>
<gene>
    <name evidence="2" type="ORF">A6M21_05400</name>
</gene>
<comment type="caution">
    <text evidence="2">The sequence shown here is derived from an EMBL/GenBank/DDBJ whole genome shotgun (WGS) entry which is preliminary data.</text>
</comment>
<dbReference type="STRING" id="1838280.A6M21_05400"/>
<keyword evidence="1" id="KW-0812">Transmembrane</keyword>
<evidence type="ECO:0000313" key="2">
    <source>
        <dbReference type="EMBL" id="OAT85562.1"/>
    </source>
</evidence>
<name>A0A1B7LH94_9FIRM</name>
<dbReference type="InterPro" id="IPR025470">
    <property type="entry name" value="DUF4321"/>
</dbReference>
<accession>A0A1B7LH94</accession>
<sequence>MAGGYRQYQSTWVLVLLLLVGALVGNALAAMLAPVVPFLKASYTIGLQPATLDLQLFRVTFGFNLTLGPLTALGLIFGYLLYRKL</sequence>
<feature type="transmembrane region" description="Helical" evidence="1">
    <location>
        <begin position="12"/>
        <end position="36"/>
    </location>
</feature>
<reference evidence="2 3" key="1">
    <citation type="submission" date="2016-04" db="EMBL/GenBank/DDBJ databases">
        <authorList>
            <person name="Evans L.H."/>
            <person name="Alamgir A."/>
            <person name="Owens N."/>
            <person name="Weber N.D."/>
            <person name="Virtaneva K."/>
            <person name="Barbian K."/>
            <person name="Babar A."/>
            <person name="Rosenke K."/>
        </authorList>
    </citation>
    <scope>NUCLEOTIDE SEQUENCE [LARGE SCALE GENOMIC DNA]</scope>
    <source>
        <strain evidence="2 3">LMa1</strain>
    </source>
</reference>
<evidence type="ECO:0008006" key="4">
    <source>
        <dbReference type="Google" id="ProtNLM"/>
    </source>
</evidence>
<organism evidence="2 3">
    <name type="scientific">Desulfotomaculum copahuensis</name>
    <dbReference type="NCBI Taxonomy" id="1838280"/>
    <lineage>
        <taxon>Bacteria</taxon>
        <taxon>Bacillati</taxon>
        <taxon>Bacillota</taxon>
        <taxon>Clostridia</taxon>
        <taxon>Eubacteriales</taxon>
        <taxon>Desulfotomaculaceae</taxon>
        <taxon>Desulfotomaculum</taxon>
    </lineage>
</organism>
<dbReference type="OrthoDB" id="1787455at2"/>
<keyword evidence="1" id="KW-1133">Transmembrane helix</keyword>
<protein>
    <recommendedName>
        <fullName evidence="4">DUF4321 domain-containing protein</fullName>
    </recommendedName>
</protein>
<keyword evidence="3" id="KW-1185">Reference proteome</keyword>
<dbReference type="Pfam" id="PF14209">
    <property type="entry name" value="DUF4321"/>
    <property type="match status" value="1"/>
</dbReference>
<evidence type="ECO:0000313" key="3">
    <source>
        <dbReference type="Proteomes" id="UP000078532"/>
    </source>
</evidence>
<keyword evidence="1" id="KW-0472">Membrane</keyword>